<dbReference type="AlphaFoldDB" id="A0AAE6ZN48"/>
<proteinExistence type="predicted"/>
<evidence type="ECO:0000313" key="2">
    <source>
        <dbReference type="Proteomes" id="UP000502421"/>
    </source>
</evidence>
<reference evidence="2" key="1">
    <citation type="submission" date="2020-04" db="EMBL/GenBank/DDBJ databases">
        <authorList>
            <person name="Kittiwongwattana C."/>
        </authorList>
    </citation>
    <scope>NUCLEOTIDE SEQUENCE [LARGE SCALE GENOMIC DNA]</scope>
    <source>
        <strain evidence="2">1310</strain>
    </source>
</reference>
<dbReference type="Pfam" id="PF12843">
    <property type="entry name" value="QSregVF_b"/>
    <property type="match status" value="1"/>
</dbReference>
<gene>
    <name evidence="1" type="ORF">HF329_08675</name>
</gene>
<dbReference type="InterPro" id="IPR024530">
    <property type="entry name" value="QSregVF_b"/>
</dbReference>
<evidence type="ECO:0000313" key="1">
    <source>
        <dbReference type="EMBL" id="QJB36071.1"/>
    </source>
</evidence>
<dbReference type="EMBL" id="CP051205">
    <property type="protein sequence ID" value="QJB36071.1"/>
    <property type="molecule type" value="Genomic_DNA"/>
</dbReference>
<dbReference type="KEGG" id="coy:HF329_08675"/>
<organism evidence="1 2">
    <name type="scientific">Chitinophaga oryzae</name>
    <dbReference type="NCBI Taxonomy" id="2725414"/>
    <lineage>
        <taxon>Bacteria</taxon>
        <taxon>Pseudomonadati</taxon>
        <taxon>Bacteroidota</taxon>
        <taxon>Chitinophagia</taxon>
        <taxon>Chitinophagales</taxon>
        <taxon>Chitinophagaceae</taxon>
        <taxon>Chitinophaga</taxon>
    </lineage>
</organism>
<protein>
    <submittedName>
        <fullName evidence="1">DUF3820 family protein</fullName>
    </submittedName>
</protein>
<name>A0AAE6ZN48_9BACT</name>
<dbReference type="Proteomes" id="UP000502421">
    <property type="component" value="Chromosome"/>
</dbReference>
<sequence>MTQPNPEILQQLVTMKMPFGKYKDVILCDLPVSYLEWYQRNGFPKGKLGMMLETMLVIKMNGLTHLLTPLKK</sequence>
<accession>A0AAE6ZN48</accession>